<feature type="transmembrane region" description="Helical" evidence="1">
    <location>
        <begin position="12"/>
        <end position="34"/>
    </location>
</feature>
<proteinExistence type="predicted"/>
<dbReference type="Proteomes" id="UP001392437">
    <property type="component" value="Unassembled WGS sequence"/>
</dbReference>
<feature type="transmembrane region" description="Helical" evidence="1">
    <location>
        <begin position="54"/>
        <end position="74"/>
    </location>
</feature>
<accession>A0AAW0Q8U3</accession>
<feature type="transmembrane region" description="Helical" evidence="1">
    <location>
        <begin position="115"/>
        <end position="135"/>
    </location>
</feature>
<reference evidence="2 3" key="1">
    <citation type="submission" date="2023-01" db="EMBL/GenBank/DDBJ databases">
        <title>Analysis of 21 Apiospora genomes using comparative genomics revels a genus with tremendous synthesis potential of carbohydrate active enzymes and secondary metabolites.</title>
        <authorList>
            <person name="Sorensen T."/>
        </authorList>
    </citation>
    <scope>NUCLEOTIDE SEQUENCE [LARGE SCALE GENOMIC DNA]</scope>
    <source>
        <strain evidence="2 3">CBS 117206</strain>
    </source>
</reference>
<evidence type="ECO:0000313" key="3">
    <source>
        <dbReference type="Proteomes" id="UP001392437"/>
    </source>
</evidence>
<dbReference type="PANTHER" id="PTHR35394">
    <property type="entry name" value="DUF3176 DOMAIN-CONTAINING PROTEIN"/>
    <property type="match status" value="1"/>
</dbReference>
<comment type="caution">
    <text evidence="2">The sequence shown here is derived from an EMBL/GenBank/DDBJ whole genome shotgun (WGS) entry which is preliminary data.</text>
</comment>
<dbReference type="PANTHER" id="PTHR35394:SF5">
    <property type="entry name" value="DUF3176 DOMAIN-CONTAINING PROTEIN"/>
    <property type="match status" value="1"/>
</dbReference>
<evidence type="ECO:0000256" key="1">
    <source>
        <dbReference type="SAM" id="Phobius"/>
    </source>
</evidence>
<dbReference type="Pfam" id="PF11374">
    <property type="entry name" value="DUF3176"/>
    <property type="match status" value="1"/>
</dbReference>
<keyword evidence="1" id="KW-0472">Membrane</keyword>
<gene>
    <name evidence="2" type="ORF">PG999_013992</name>
</gene>
<organism evidence="2 3">
    <name type="scientific">Apiospora kogelbergensis</name>
    <dbReference type="NCBI Taxonomy" id="1337665"/>
    <lineage>
        <taxon>Eukaryota</taxon>
        <taxon>Fungi</taxon>
        <taxon>Dikarya</taxon>
        <taxon>Ascomycota</taxon>
        <taxon>Pezizomycotina</taxon>
        <taxon>Sordariomycetes</taxon>
        <taxon>Xylariomycetidae</taxon>
        <taxon>Amphisphaeriales</taxon>
        <taxon>Apiosporaceae</taxon>
        <taxon>Apiospora</taxon>
    </lineage>
</organism>
<name>A0AAW0Q8U3_9PEZI</name>
<evidence type="ECO:0000313" key="2">
    <source>
        <dbReference type="EMBL" id="KAK8095970.1"/>
    </source>
</evidence>
<protein>
    <submittedName>
        <fullName evidence="2">Uncharacterized protein</fullName>
    </submittedName>
</protein>
<dbReference type="InterPro" id="IPR021514">
    <property type="entry name" value="DUF3176"/>
</dbReference>
<keyword evidence="3" id="KW-1185">Reference proteome</keyword>
<dbReference type="AlphaFoldDB" id="A0AAW0Q8U3"/>
<sequence>MNAPSSRFYRGWAREISLACVGSGCIVAIVLILYYQKDQPLDTWKLPLNLNSTIAAFIAGAKMTSILIVSSCLGQRKWLHFEEKASRLRDLEVFDEASRGLWGSIKLIWYMRSRINLAMLGALVTILAFTVDFLAQQIVKFESQEQLSSQNPGIFWTTNIYNGGASVQDEASKPTQVERPDYISLGVRSNCDNVTSATLDTKQYIEDPGQTSSLNSSWFGYSVVMTTPRNLTIHYNYSTEHYTVVDVVGKPLYKHIYNMPDGMVPPVTPVEGPYSPTFALIGILRMINLGPIYNSGVNPKFAPTFQSLGTNVTEIFECSLELILSPLIPGEYHGTGNDFHLDKAYYATFNTSCKESFNISLPDLGALDSLFTGPRFSGGTFDGNKAPPASGLGVALKDANIGATFEQVARSMTHQLHSGINNSEKREGKSHEHVIVGC</sequence>
<keyword evidence="1" id="KW-0812">Transmembrane</keyword>
<dbReference type="EMBL" id="JAQQWP010000011">
    <property type="protein sequence ID" value="KAK8095970.1"/>
    <property type="molecule type" value="Genomic_DNA"/>
</dbReference>
<keyword evidence="1" id="KW-1133">Transmembrane helix</keyword>